<organism evidence="9 10">
    <name type="scientific">Pinctada imbricata</name>
    <name type="common">Atlantic pearl-oyster</name>
    <name type="synonym">Pinctada martensii</name>
    <dbReference type="NCBI Taxonomy" id="66713"/>
    <lineage>
        <taxon>Eukaryota</taxon>
        <taxon>Metazoa</taxon>
        <taxon>Spiralia</taxon>
        <taxon>Lophotrochozoa</taxon>
        <taxon>Mollusca</taxon>
        <taxon>Bivalvia</taxon>
        <taxon>Autobranchia</taxon>
        <taxon>Pteriomorphia</taxon>
        <taxon>Pterioida</taxon>
        <taxon>Pterioidea</taxon>
        <taxon>Pteriidae</taxon>
        <taxon>Pinctada</taxon>
    </lineage>
</organism>
<protein>
    <recommendedName>
        <fullName evidence="8">Cytochrome b561 domain-containing protein</fullName>
    </recommendedName>
</protein>
<evidence type="ECO:0000256" key="4">
    <source>
        <dbReference type="ARBA" id="ARBA00022982"/>
    </source>
</evidence>
<dbReference type="PROSITE" id="PS50939">
    <property type="entry name" value="CYTOCHROME_B561"/>
    <property type="match status" value="1"/>
</dbReference>
<keyword evidence="4" id="KW-0249">Electron transport</keyword>
<dbReference type="Pfam" id="PF24681">
    <property type="entry name" value="Kelch_KLHDC2_KLHL20_DRC7"/>
    <property type="match status" value="2"/>
</dbReference>
<accession>A0AA89C7A2</accession>
<dbReference type="PANTHER" id="PTHR47281:SF1">
    <property type="entry name" value="OS09G0557700 PROTEIN"/>
    <property type="match status" value="1"/>
</dbReference>
<gene>
    <name evidence="9" type="ORF">FSP39_021480</name>
</gene>
<evidence type="ECO:0000256" key="5">
    <source>
        <dbReference type="ARBA" id="ARBA00022989"/>
    </source>
</evidence>
<dbReference type="CDD" id="cd08760">
    <property type="entry name" value="Cyt_b561_FRRS1_like"/>
    <property type="match status" value="1"/>
</dbReference>
<evidence type="ECO:0000256" key="2">
    <source>
        <dbReference type="ARBA" id="ARBA00022448"/>
    </source>
</evidence>
<evidence type="ECO:0000313" key="10">
    <source>
        <dbReference type="Proteomes" id="UP001186944"/>
    </source>
</evidence>
<dbReference type="PANTHER" id="PTHR47281">
    <property type="entry name" value="OS09G0557700 PROTEIN"/>
    <property type="match status" value="1"/>
</dbReference>
<keyword evidence="3 7" id="KW-0812">Transmembrane</keyword>
<reference evidence="9" key="1">
    <citation type="submission" date="2019-08" db="EMBL/GenBank/DDBJ databases">
        <title>The improved chromosome-level genome for the pearl oyster Pinctada fucata martensii using PacBio sequencing and Hi-C.</title>
        <authorList>
            <person name="Zheng Z."/>
        </authorList>
    </citation>
    <scope>NUCLEOTIDE SEQUENCE</scope>
    <source>
        <strain evidence="9">ZZ-2019</strain>
        <tissue evidence="9">Adductor muscle</tissue>
    </source>
</reference>
<name>A0AA89C7A2_PINIB</name>
<dbReference type="InterPro" id="IPR045879">
    <property type="entry name" value="B561A"/>
</dbReference>
<dbReference type="Proteomes" id="UP001186944">
    <property type="component" value="Unassembled WGS sequence"/>
</dbReference>
<dbReference type="Gene3D" id="1.20.120.1770">
    <property type="match status" value="1"/>
</dbReference>
<dbReference type="AlphaFoldDB" id="A0AA89C7A2"/>
<comment type="subcellular location">
    <subcellularLocation>
        <location evidence="1">Membrane</location>
    </subcellularLocation>
</comment>
<sequence>MTGFRGVRGTKLVKLGFDHQIIGTQRTMPLTFNLICLAMGVASVSSVLGQLEWVQIPDRGANSPQVRRDAAIGYHRDSVTGNERIIIFGGRPEPMDDTWIFDLTTETWTEITTTPKPAARYSMVYGMSGDYFYITTGEGPNKIFYNDIWRFNMSSLEWEALPPEPSGQRLLQWEELQAQPRPYHISVSNWRLLSGDTYRPQARYGAAGGIYPGSTKLYLHQGFSSERYFDLHVYDTVQGKWEAVFCPKGCTPYNPSYPHARCLHAGTMTAEDEFSMFGGCLTGGGTGGPCPAGDSWIYNGRSMDWEELAGCATPRTYASMAMLPVQNGQRRAVLYGGNEDLPQVIQTRLSTRSMVAILDPGAKTWTIRLTVQNGVYPVLRASPSMATGTTGIYMFGGQDLENGGVRNDLWLLQGDSASADNAIFMECPRVFTNYILVHGCLMIIGWGIFLLWGAYVARYFNSRGKTWFYIHVSLQIIGLLCGVVGFIMAVLSVQFSHFGFAHGIIGLVITILGILQPLNALVRPNRPEPGEKKKTIRMVWEFIHHFGGRVAILLALANISLGVFVANAHTIAWGFWFGYLAFVIVVFIVTQYMKGCFRDCRANDYKADKVVPVSREGSSRGVVVQQEKELVPVAIRTEKEPIPVVIRKERTPTPVIVERM</sequence>
<dbReference type="InterPro" id="IPR015915">
    <property type="entry name" value="Kelch-typ_b-propeller"/>
</dbReference>
<comment type="caution">
    <text evidence="9">The sequence shown here is derived from an EMBL/GenBank/DDBJ whole genome shotgun (WGS) entry which is preliminary data.</text>
</comment>
<evidence type="ECO:0000259" key="8">
    <source>
        <dbReference type="PROSITE" id="PS50939"/>
    </source>
</evidence>
<feature type="transmembrane region" description="Helical" evidence="7">
    <location>
        <begin position="499"/>
        <end position="522"/>
    </location>
</feature>
<dbReference type="SUPFAM" id="SSF117281">
    <property type="entry name" value="Kelch motif"/>
    <property type="match status" value="1"/>
</dbReference>
<feature type="transmembrane region" description="Helical" evidence="7">
    <location>
        <begin position="467"/>
        <end position="493"/>
    </location>
</feature>
<evidence type="ECO:0000256" key="1">
    <source>
        <dbReference type="ARBA" id="ARBA00004370"/>
    </source>
</evidence>
<keyword evidence="2" id="KW-0813">Transport</keyword>
<keyword evidence="6 7" id="KW-0472">Membrane</keyword>
<keyword evidence="5 7" id="KW-1133">Transmembrane helix</keyword>
<dbReference type="InterPro" id="IPR011043">
    <property type="entry name" value="Gal_Oxase/kelch_b-propeller"/>
</dbReference>
<dbReference type="EMBL" id="VSWD01000005">
    <property type="protein sequence ID" value="KAK3103739.1"/>
    <property type="molecule type" value="Genomic_DNA"/>
</dbReference>
<dbReference type="SUPFAM" id="SSF50965">
    <property type="entry name" value="Galactose oxidase, central domain"/>
    <property type="match status" value="1"/>
</dbReference>
<feature type="domain" description="Cytochrome b561" evidence="8">
    <location>
        <begin position="409"/>
        <end position="596"/>
    </location>
</feature>
<feature type="transmembrane region" description="Helical" evidence="7">
    <location>
        <begin position="434"/>
        <end position="455"/>
    </location>
</feature>
<dbReference type="SMART" id="SM00665">
    <property type="entry name" value="B561"/>
    <property type="match status" value="1"/>
</dbReference>
<dbReference type="GO" id="GO:0016020">
    <property type="term" value="C:membrane"/>
    <property type="evidence" value="ECO:0007669"/>
    <property type="project" value="UniProtKB-SubCell"/>
</dbReference>
<proteinExistence type="predicted"/>
<dbReference type="Pfam" id="PF03188">
    <property type="entry name" value="Cytochrom_B561"/>
    <property type="match status" value="1"/>
</dbReference>
<keyword evidence="10" id="KW-1185">Reference proteome</keyword>
<evidence type="ECO:0000256" key="6">
    <source>
        <dbReference type="ARBA" id="ARBA00023136"/>
    </source>
</evidence>
<evidence type="ECO:0000256" key="7">
    <source>
        <dbReference type="SAM" id="Phobius"/>
    </source>
</evidence>
<dbReference type="InterPro" id="IPR006593">
    <property type="entry name" value="Cyt_b561/ferric_Rdtase_TM"/>
</dbReference>
<evidence type="ECO:0000256" key="3">
    <source>
        <dbReference type="ARBA" id="ARBA00022692"/>
    </source>
</evidence>
<evidence type="ECO:0000313" key="9">
    <source>
        <dbReference type="EMBL" id="KAK3103739.1"/>
    </source>
</evidence>
<feature type="transmembrane region" description="Helical" evidence="7">
    <location>
        <begin position="571"/>
        <end position="589"/>
    </location>
</feature>
<feature type="transmembrane region" description="Helical" evidence="7">
    <location>
        <begin position="542"/>
        <end position="565"/>
    </location>
</feature>
<dbReference type="Gene3D" id="2.120.10.80">
    <property type="entry name" value="Kelch-type beta propeller"/>
    <property type="match status" value="2"/>
</dbReference>